<evidence type="ECO:0000313" key="1">
    <source>
        <dbReference type="EMBL" id="VAW26395.1"/>
    </source>
</evidence>
<keyword evidence="1" id="KW-0378">Hydrolase</keyword>
<dbReference type="GO" id="GO:0070005">
    <property type="term" value="F:cysteine-type aminopeptidase activity"/>
    <property type="evidence" value="ECO:0007669"/>
    <property type="project" value="InterPro"/>
</dbReference>
<dbReference type="SUPFAM" id="SSF54001">
    <property type="entry name" value="Cysteine proteinases"/>
    <property type="match status" value="1"/>
</dbReference>
<dbReference type="InterPro" id="IPR004134">
    <property type="entry name" value="Peptidase_C1B"/>
</dbReference>
<reference evidence="1" key="1">
    <citation type="submission" date="2018-06" db="EMBL/GenBank/DDBJ databases">
        <authorList>
            <person name="Zhirakovskaya E."/>
        </authorList>
    </citation>
    <scope>NUCLEOTIDE SEQUENCE</scope>
</reference>
<dbReference type="GO" id="GO:0004197">
    <property type="term" value="F:cysteine-type endopeptidase activity"/>
    <property type="evidence" value="ECO:0007669"/>
    <property type="project" value="UniProtKB-EC"/>
</dbReference>
<dbReference type="InterPro" id="IPR000169">
    <property type="entry name" value="Pept_cys_AS"/>
</dbReference>
<name>A0A3B0U653_9ZZZZ</name>
<dbReference type="EMBL" id="UOET01000027">
    <property type="protein sequence ID" value="VAW26395.1"/>
    <property type="molecule type" value="Genomic_DNA"/>
</dbReference>
<keyword evidence="1" id="KW-0645">Protease</keyword>
<dbReference type="AlphaFoldDB" id="A0A3B0U653"/>
<feature type="non-terminal residue" evidence="1">
    <location>
        <position position="364"/>
    </location>
</feature>
<sequence length="364" mass="42294">MKKLATIILALALMPAMNIFAQSKDKAVFKPYTPGYYQNIIMKDVRAVQQRLHPKKRAKKFIMDQSGMQLPNKIADYKDHTYWHTPTISQGNTGTCWCFSTTSFFESEEHRLFKRDVDLSRMYTVYWEYVEKAKGFVESRGTSRFSEGSEANAVTRDYKKYGVVPRSVYNGLKDGRKFYSHAGMMKEMKTYLLSVKKTNAWNEAEVVATIKAIMNRYMGTPPTLFTYGGVHYTPESFLKDYLKLNMDDYVNVLSYEQKPFWQQVEYQVPDNWWHSKTYYNVPLKVFMAIMNHAIESGYTMSIGGDVSEPGFSHTTNTALIPDFDIPAAYINDNARQFRFSNRTTTDDHGMHMIGYMKDKNGRMW</sequence>
<keyword evidence="1" id="KW-0031">Aminopeptidase</keyword>
<gene>
    <name evidence="1" type="ORF">MNBD_BACTEROID07-1464</name>
</gene>
<dbReference type="EC" id="3.4.22.40" evidence="1"/>
<organism evidence="1">
    <name type="scientific">hydrothermal vent metagenome</name>
    <dbReference type="NCBI Taxonomy" id="652676"/>
    <lineage>
        <taxon>unclassified sequences</taxon>
        <taxon>metagenomes</taxon>
        <taxon>ecological metagenomes</taxon>
    </lineage>
</organism>
<proteinExistence type="predicted"/>
<dbReference type="InterPro" id="IPR038765">
    <property type="entry name" value="Papain-like_cys_pep_sf"/>
</dbReference>
<dbReference type="Gene3D" id="3.90.70.10">
    <property type="entry name" value="Cysteine proteinases"/>
    <property type="match status" value="1"/>
</dbReference>
<dbReference type="GO" id="GO:0006508">
    <property type="term" value="P:proteolysis"/>
    <property type="evidence" value="ECO:0007669"/>
    <property type="project" value="InterPro"/>
</dbReference>
<dbReference type="Pfam" id="PF03051">
    <property type="entry name" value="Peptidase_C1_2"/>
    <property type="match status" value="2"/>
</dbReference>
<accession>A0A3B0U653</accession>
<protein>
    <submittedName>
        <fullName evidence="1">Aminopeptidase C</fullName>
        <ecNumber evidence="1">3.4.22.40</ecNumber>
    </submittedName>
</protein>
<dbReference type="PROSITE" id="PS00139">
    <property type="entry name" value="THIOL_PROTEASE_CYS"/>
    <property type="match status" value="1"/>
</dbReference>